<dbReference type="AlphaFoldDB" id="A0A1R3KWV4"/>
<evidence type="ECO:0000313" key="3">
    <source>
        <dbReference type="Proteomes" id="UP000187203"/>
    </source>
</evidence>
<protein>
    <submittedName>
        <fullName evidence="2">UDP-glycosyltransferase 85A3</fullName>
    </submittedName>
</protein>
<accession>A0A1R3KWV4</accession>
<feature type="region of interest" description="Disordered" evidence="1">
    <location>
        <begin position="1"/>
        <end position="26"/>
    </location>
</feature>
<name>A0A1R3KWV4_9ROSI</name>
<comment type="caution">
    <text evidence="2">The sequence shown here is derived from an EMBL/GenBank/DDBJ whole genome shotgun (WGS) entry which is preliminary data.</text>
</comment>
<keyword evidence="3" id="KW-1185">Reference proteome</keyword>
<dbReference type="EMBL" id="AWUE01010560">
    <property type="protein sequence ID" value="OMP11552.1"/>
    <property type="molecule type" value="Genomic_DNA"/>
</dbReference>
<reference evidence="3" key="1">
    <citation type="submission" date="2013-09" db="EMBL/GenBank/DDBJ databases">
        <title>Corchorus olitorius genome sequencing.</title>
        <authorList>
            <person name="Alam M."/>
            <person name="Haque M.S."/>
            <person name="Islam M.S."/>
            <person name="Emdad E.M."/>
            <person name="Islam M.M."/>
            <person name="Ahmed B."/>
            <person name="Halim A."/>
            <person name="Hossen Q.M.M."/>
            <person name="Hossain M.Z."/>
            <person name="Ahmed R."/>
            <person name="Khan M.M."/>
            <person name="Islam R."/>
            <person name="Rashid M.M."/>
            <person name="Khan S.A."/>
            <person name="Rahman M.S."/>
            <person name="Alam M."/>
            <person name="Yahiya A.S."/>
            <person name="Khan M.S."/>
            <person name="Azam M.S."/>
            <person name="Haque T."/>
            <person name="Lashkar M.Z.H."/>
            <person name="Akhand A.I."/>
            <person name="Morshed G."/>
            <person name="Roy S."/>
            <person name="Uddin K.S."/>
            <person name="Rabeya T."/>
            <person name="Hossain A.S."/>
            <person name="Chowdhury A."/>
            <person name="Snigdha A.R."/>
            <person name="Mortoza M.S."/>
            <person name="Matin S.A."/>
            <person name="Hoque S.M.E."/>
            <person name="Islam M.K."/>
            <person name="Roy D.K."/>
            <person name="Haider R."/>
            <person name="Moosa M.M."/>
            <person name="Elias S.M."/>
            <person name="Hasan A.M."/>
            <person name="Jahan S."/>
            <person name="Shafiuddin M."/>
            <person name="Mahmood N."/>
            <person name="Shommy N.S."/>
        </authorList>
    </citation>
    <scope>NUCLEOTIDE SEQUENCE [LARGE SCALE GENOMIC DNA]</scope>
    <source>
        <strain evidence="3">cv. O-4</strain>
    </source>
</reference>
<organism evidence="2 3">
    <name type="scientific">Corchorus olitorius</name>
    <dbReference type="NCBI Taxonomy" id="93759"/>
    <lineage>
        <taxon>Eukaryota</taxon>
        <taxon>Viridiplantae</taxon>
        <taxon>Streptophyta</taxon>
        <taxon>Embryophyta</taxon>
        <taxon>Tracheophyta</taxon>
        <taxon>Spermatophyta</taxon>
        <taxon>Magnoliopsida</taxon>
        <taxon>eudicotyledons</taxon>
        <taxon>Gunneridae</taxon>
        <taxon>Pentapetalae</taxon>
        <taxon>rosids</taxon>
        <taxon>malvids</taxon>
        <taxon>Malvales</taxon>
        <taxon>Malvaceae</taxon>
        <taxon>Grewioideae</taxon>
        <taxon>Apeibeae</taxon>
        <taxon>Corchorus</taxon>
    </lineage>
</organism>
<evidence type="ECO:0000256" key="1">
    <source>
        <dbReference type="SAM" id="MobiDB-lite"/>
    </source>
</evidence>
<gene>
    <name evidence="2" type="ORF">COLO4_03763</name>
</gene>
<sequence>MAFSRNTWYLEDKKGMPQSDGSPYAQPAQAHYDYNSEDIRTVLGCMIPFRNLQHFCQVQSAAPETGP</sequence>
<proteinExistence type="predicted"/>
<dbReference type="Proteomes" id="UP000187203">
    <property type="component" value="Unassembled WGS sequence"/>
</dbReference>
<evidence type="ECO:0000313" key="2">
    <source>
        <dbReference type="EMBL" id="OMP11552.1"/>
    </source>
</evidence>